<keyword evidence="5" id="KW-1185">Reference proteome</keyword>
<dbReference type="CDD" id="cd05254">
    <property type="entry name" value="dTDP_HR_like_SDR_e"/>
    <property type="match status" value="1"/>
</dbReference>
<comment type="similarity">
    <text evidence="1 2">Belongs to the dTDP-4-dehydrorhamnose reductase family.</text>
</comment>
<organism evidence="4 5">
    <name type="scientific">Embleya scabrispora</name>
    <dbReference type="NCBI Taxonomy" id="159449"/>
    <lineage>
        <taxon>Bacteria</taxon>
        <taxon>Bacillati</taxon>
        <taxon>Actinomycetota</taxon>
        <taxon>Actinomycetes</taxon>
        <taxon>Kitasatosporales</taxon>
        <taxon>Streptomycetaceae</taxon>
        <taxon>Embleya</taxon>
    </lineage>
</organism>
<sequence length="300" mass="31519">MTTSVDGRRWLVTGAHGMLGRDLLAVLEQAPGAVVTAVGRKDLDITDAAAVLAATAGHDIVVNAAAWTDVDGAETAEAAATEVNGTAVGHLARACAVHGARLIQISTDYVFGGDGTAPYPEDAPTAPLNAYGRGKLVGERVVADVLPTSGYVVRTAWLYGEHGRNFVSTMLTLAADRDTLDVVDDQLGQPTWSFALAERVVRLGEAALSGRAPAGIYHGTASGQATWYDLARAAFAGAGLDADRVRPTTSENFTRPAKRPSYSVLAHDRWADAGLSPMADWRDMLAQALDRPGFVALRPD</sequence>
<dbReference type="InterPro" id="IPR005913">
    <property type="entry name" value="dTDP_dehydrorham_reduct"/>
</dbReference>
<proteinExistence type="inferred from homology"/>
<evidence type="ECO:0000256" key="1">
    <source>
        <dbReference type="ARBA" id="ARBA00010944"/>
    </source>
</evidence>
<dbReference type="PANTHER" id="PTHR10491">
    <property type="entry name" value="DTDP-4-DEHYDRORHAMNOSE REDUCTASE"/>
    <property type="match status" value="1"/>
</dbReference>
<dbReference type="InterPro" id="IPR036291">
    <property type="entry name" value="NAD(P)-bd_dom_sf"/>
</dbReference>
<dbReference type="EC" id="1.1.1.133" evidence="2"/>
<accession>A0A1T3NYK9</accession>
<dbReference type="PANTHER" id="PTHR10491:SF4">
    <property type="entry name" value="METHIONINE ADENOSYLTRANSFERASE 2 SUBUNIT BETA"/>
    <property type="match status" value="1"/>
</dbReference>
<dbReference type="Gene3D" id="3.40.50.720">
    <property type="entry name" value="NAD(P)-binding Rossmann-like Domain"/>
    <property type="match status" value="1"/>
</dbReference>
<dbReference type="GO" id="GO:0019305">
    <property type="term" value="P:dTDP-rhamnose biosynthetic process"/>
    <property type="evidence" value="ECO:0007669"/>
    <property type="project" value="UniProtKB-UniPathway"/>
</dbReference>
<gene>
    <name evidence="4" type="ORF">B4N89_13095</name>
</gene>
<dbReference type="InterPro" id="IPR029903">
    <property type="entry name" value="RmlD-like-bd"/>
</dbReference>
<dbReference type="Pfam" id="PF04321">
    <property type="entry name" value="RmlD_sub_bind"/>
    <property type="match status" value="1"/>
</dbReference>
<dbReference type="EMBL" id="MWQN01000001">
    <property type="protein sequence ID" value="OPC81750.1"/>
    <property type="molecule type" value="Genomic_DNA"/>
</dbReference>
<keyword evidence="2" id="KW-0521">NADP</keyword>
<comment type="caution">
    <text evidence="4">The sequence shown here is derived from an EMBL/GenBank/DDBJ whole genome shotgun (WGS) entry which is preliminary data.</text>
</comment>
<dbReference type="AlphaFoldDB" id="A0A1T3NYK9"/>
<dbReference type="SUPFAM" id="SSF51735">
    <property type="entry name" value="NAD(P)-binding Rossmann-fold domains"/>
    <property type="match status" value="1"/>
</dbReference>
<dbReference type="UniPathway" id="UPA00124"/>
<evidence type="ECO:0000256" key="2">
    <source>
        <dbReference type="RuleBase" id="RU364082"/>
    </source>
</evidence>
<dbReference type="STRING" id="159449.B4N89_13095"/>
<comment type="pathway">
    <text evidence="2">Carbohydrate biosynthesis; dTDP-L-rhamnose biosynthesis.</text>
</comment>
<evidence type="ECO:0000259" key="3">
    <source>
        <dbReference type="Pfam" id="PF04321"/>
    </source>
</evidence>
<comment type="function">
    <text evidence="2">Catalyzes the reduction of dTDP-6-deoxy-L-lyxo-4-hexulose to yield dTDP-L-rhamnose.</text>
</comment>
<dbReference type="GO" id="GO:0008831">
    <property type="term" value="F:dTDP-4-dehydrorhamnose reductase activity"/>
    <property type="evidence" value="ECO:0007669"/>
    <property type="project" value="UniProtKB-EC"/>
</dbReference>
<dbReference type="NCBIfam" id="TIGR01214">
    <property type="entry name" value="rmlD"/>
    <property type="match status" value="1"/>
</dbReference>
<name>A0A1T3NYK9_9ACTN</name>
<keyword evidence="2" id="KW-0560">Oxidoreductase</keyword>
<protein>
    <recommendedName>
        <fullName evidence="2">dTDP-4-dehydrorhamnose reductase</fullName>
        <ecNumber evidence="2">1.1.1.133</ecNumber>
    </recommendedName>
</protein>
<dbReference type="RefSeq" id="WP_078976025.1">
    <property type="nucleotide sequence ID" value="NZ_MWQN01000001.1"/>
</dbReference>
<dbReference type="GO" id="GO:0005829">
    <property type="term" value="C:cytosol"/>
    <property type="evidence" value="ECO:0007669"/>
    <property type="project" value="TreeGrafter"/>
</dbReference>
<dbReference type="Proteomes" id="UP000190037">
    <property type="component" value="Unassembled WGS sequence"/>
</dbReference>
<dbReference type="Gene3D" id="3.90.25.10">
    <property type="entry name" value="UDP-galactose 4-epimerase, domain 1"/>
    <property type="match status" value="1"/>
</dbReference>
<evidence type="ECO:0000313" key="4">
    <source>
        <dbReference type="EMBL" id="OPC81750.1"/>
    </source>
</evidence>
<feature type="domain" description="RmlD-like substrate binding" evidence="3">
    <location>
        <begin position="10"/>
        <end position="291"/>
    </location>
</feature>
<evidence type="ECO:0000313" key="5">
    <source>
        <dbReference type="Proteomes" id="UP000190037"/>
    </source>
</evidence>
<reference evidence="4 5" key="1">
    <citation type="submission" date="2017-03" db="EMBL/GenBank/DDBJ databases">
        <title>Draft genome sequence of Streptomyces scabrisporus NF3, endophyte isolated from Amphipterygium adstringens.</title>
        <authorList>
            <person name="Vazquez M."/>
            <person name="Ceapa C.D."/>
            <person name="Rodriguez Luna D."/>
            <person name="Sanchez Esquivel S."/>
        </authorList>
    </citation>
    <scope>NUCLEOTIDE SEQUENCE [LARGE SCALE GENOMIC DNA]</scope>
    <source>
        <strain evidence="4 5">NF3</strain>
    </source>
</reference>